<organism evidence="3 4">
    <name type="scientific">Sphingopyxis macrogoltabida</name>
    <name type="common">Sphingomonas macrogoltabidus</name>
    <dbReference type="NCBI Taxonomy" id="33050"/>
    <lineage>
        <taxon>Bacteria</taxon>
        <taxon>Pseudomonadati</taxon>
        <taxon>Pseudomonadota</taxon>
        <taxon>Alphaproteobacteria</taxon>
        <taxon>Sphingomonadales</taxon>
        <taxon>Sphingomonadaceae</taxon>
        <taxon>Sphingopyxis</taxon>
    </lineage>
</organism>
<dbReference type="InterPro" id="IPR013538">
    <property type="entry name" value="ASHA1/2-like_C"/>
</dbReference>
<dbReference type="Proteomes" id="UP000076088">
    <property type="component" value="Chromosome"/>
</dbReference>
<dbReference type="SUPFAM" id="SSF55961">
    <property type="entry name" value="Bet v1-like"/>
    <property type="match status" value="1"/>
</dbReference>
<dbReference type="Gene3D" id="3.30.530.20">
    <property type="match status" value="1"/>
</dbReference>
<feature type="domain" description="Activator of Hsp90 ATPase homologue 1/2-like C-terminal" evidence="2">
    <location>
        <begin position="18"/>
        <end position="157"/>
    </location>
</feature>
<dbReference type="KEGG" id="smaz:LH19_12945"/>
<name>A0AAC8YYT0_SPHMC</name>
<reference evidence="4" key="1">
    <citation type="submission" date="2015-11" db="EMBL/GenBank/DDBJ databases">
        <title>Complete genome sequence of a polyethylene-glycol degrader Sphingopyxis macrogoltabida 203N (NBRC 111659).</title>
        <authorList>
            <person name="Yoshiyuki O."/>
            <person name="Shouta N."/>
            <person name="Nagata Y."/>
            <person name="Numata M."/>
            <person name="Tsuchikane K."/>
            <person name="Hosoyama A."/>
            <person name="Yamazoe A."/>
            <person name="Tsuda M."/>
            <person name="Fujita N."/>
            <person name="Kawai F."/>
        </authorList>
    </citation>
    <scope>NUCLEOTIDE SEQUENCE [LARGE SCALE GENOMIC DNA]</scope>
    <source>
        <strain evidence="4">203N</strain>
    </source>
</reference>
<dbReference type="InterPro" id="IPR023393">
    <property type="entry name" value="START-like_dom_sf"/>
</dbReference>
<comment type="similarity">
    <text evidence="1">Belongs to the AHA1 family.</text>
</comment>
<dbReference type="CDD" id="cd08895">
    <property type="entry name" value="SRPBCC_CalC_Aha1-like_2"/>
    <property type="match status" value="1"/>
</dbReference>
<dbReference type="EMBL" id="CP013344">
    <property type="protein sequence ID" value="AMU88783.1"/>
    <property type="molecule type" value="Genomic_DNA"/>
</dbReference>
<proteinExistence type="inferred from homology"/>
<evidence type="ECO:0000259" key="2">
    <source>
        <dbReference type="Pfam" id="PF08327"/>
    </source>
</evidence>
<sequence>MKQSKKTRRTDHAERLINAPLVDVFAAFTSADKLARWLPPEGATGEFEHCDLSEGGGFRLRLTFDDPDVETKSDDDSDVVAVHIPVLDDGRLIVWEVEFESDDPRFSGTMAMHWYLSRKSGGTLVTIDAHHVPPGISAKDHVEGLNSSLANLAAVVEGEERGA</sequence>
<gene>
    <name evidence="3" type="ORF">ATM17_06965</name>
</gene>
<reference evidence="3 4" key="2">
    <citation type="journal article" date="2016" name="Genome Announc.">
        <title>Complete Genome Sequence of Sphingopyxis macrogoltabida Strain 203N (NBRC 111659), a Polyethylene Glycol Degrader.</title>
        <authorList>
            <person name="Ohtsubo Y."/>
            <person name="Nonoyama S."/>
            <person name="Nagata Y."/>
            <person name="Numata M."/>
            <person name="Tsuchikane K."/>
            <person name="Hosoyama A."/>
            <person name="Yamazoe A."/>
            <person name="Tsuda M."/>
            <person name="Fujita N."/>
            <person name="Kawai F."/>
        </authorList>
    </citation>
    <scope>NUCLEOTIDE SEQUENCE [LARGE SCALE GENOMIC DNA]</scope>
    <source>
        <strain evidence="3 4">203N</strain>
    </source>
</reference>
<dbReference type="Pfam" id="PF08327">
    <property type="entry name" value="AHSA1"/>
    <property type="match status" value="1"/>
</dbReference>
<dbReference type="AlphaFoldDB" id="A0AAC8YYT0"/>
<protein>
    <recommendedName>
        <fullName evidence="2">Activator of Hsp90 ATPase homologue 1/2-like C-terminal domain-containing protein</fullName>
    </recommendedName>
</protein>
<evidence type="ECO:0000313" key="4">
    <source>
        <dbReference type="Proteomes" id="UP000076088"/>
    </source>
</evidence>
<accession>A0AAC8YYT0</accession>
<evidence type="ECO:0000313" key="3">
    <source>
        <dbReference type="EMBL" id="AMU88783.1"/>
    </source>
</evidence>
<keyword evidence="4" id="KW-1185">Reference proteome</keyword>
<dbReference type="RefSeq" id="WP_054728428.1">
    <property type="nucleotide sequence ID" value="NZ_CP009429.1"/>
</dbReference>
<evidence type="ECO:0000256" key="1">
    <source>
        <dbReference type="ARBA" id="ARBA00006817"/>
    </source>
</evidence>